<feature type="chain" id="PRO_5019090864" description="Secreted protein" evidence="1">
    <location>
        <begin position="17"/>
        <end position="85"/>
    </location>
</feature>
<accession>A0A420J3Z7</accession>
<comment type="caution">
    <text evidence="2">The sequence shown here is derived from an EMBL/GenBank/DDBJ whole genome shotgun (WGS) entry which is preliminary data.</text>
</comment>
<evidence type="ECO:0000313" key="3">
    <source>
        <dbReference type="Proteomes" id="UP000285405"/>
    </source>
</evidence>
<name>A0A420J3Z7_9PEZI</name>
<gene>
    <name evidence="2" type="ORF">GcC1_c13076o16</name>
</gene>
<sequence length="85" mass="9756">MKFCLLIFLKASSTLASDSLRIPLVALQNDNNPESQITAMRKLCQFFCICFLHHQQWCYSWAFCGCGLGQKLVSVKINCTWNYTN</sequence>
<proteinExistence type="predicted"/>
<evidence type="ECO:0008006" key="4">
    <source>
        <dbReference type="Google" id="ProtNLM"/>
    </source>
</evidence>
<reference evidence="2 3" key="1">
    <citation type="journal article" date="2018" name="BMC Genomics">
        <title>Comparative genome analyses reveal sequence features reflecting distinct modes of host-adaptation between dicot and monocot powdery mildew.</title>
        <authorList>
            <person name="Wu Y."/>
            <person name="Ma X."/>
            <person name="Pan Z."/>
            <person name="Kale S.D."/>
            <person name="Song Y."/>
            <person name="King H."/>
            <person name="Zhang Q."/>
            <person name="Presley C."/>
            <person name="Deng X."/>
            <person name="Wei C.I."/>
            <person name="Xiao S."/>
        </authorList>
    </citation>
    <scope>NUCLEOTIDE SEQUENCE [LARGE SCALE GENOMIC DNA]</scope>
    <source>
        <strain evidence="2">UCSC1</strain>
    </source>
</reference>
<dbReference type="AlphaFoldDB" id="A0A420J3Z7"/>
<organism evidence="2 3">
    <name type="scientific">Golovinomyces cichoracearum</name>
    <dbReference type="NCBI Taxonomy" id="62708"/>
    <lineage>
        <taxon>Eukaryota</taxon>
        <taxon>Fungi</taxon>
        <taxon>Dikarya</taxon>
        <taxon>Ascomycota</taxon>
        <taxon>Pezizomycotina</taxon>
        <taxon>Leotiomycetes</taxon>
        <taxon>Erysiphales</taxon>
        <taxon>Erysiphaceae</taxon>
        <taxon>Golovinomyces</taxon>
    </lineage>
</organism>
<keyword evidence="1" id="KW-0732">Signal</keyword>
<evidence type="ECO:0000256" key="1">
    <source>
        <dbReference type="SAM" id="SignalP"/>
    </source>
</evidence>
<dbReference type="Proteomes" id="UP000285405">
    <property type="component" value="Unassembled WGS sequence"/>
</dbReference>
<dbReference type="EMBL" id="MCBR01002569">
    <property type="protein sequence ID" value="RKF81475.1"/>
    <property type="molecule type" value="Genomic_DNA"/>
</dbReference>
<protein>
    <recommendedName>
        <fullName evidence="4">Secreted protein</fullName>
    </recommendedName>
</protein>
<feature type="signal peptide" evidence="1">
    <location>
        <begin position="1"/>
        <end position="16"/>
    </location>
</feature>
<evidence type="ECO:0000313" key="2">
    <source>
        <dbReference type="EMBL" id="RKF81475.1"/>
    </source>
</evidence>